<evidence type="ECO:0000259" key="12">
    <source>
        <dbReference type="Pfam" id="PF02518"/>
    </source>
</evidence>
<dbReference type="Gene3D" id="3.30.565.10">
    <property type="entry name" value="Histidine kinase-like ATPase, C-terminal domain"/>
    <property type="match status" value="1"/>
</dbReference>
<organism evidence="14 15">
    <name type="scientific">Couchioplanes caeruleus</name>
    <dbReference type="NCBI Taxonomy" id="56438"/>
    <lineage>
        <taxon>Bacteria</taxon>
        <taxon>Bacillati</taxon>
        <taxon>Actinomycetota</taxon>
        <taxon>Actinomycetes</taxon>
        <taxon>Micromonosporales</taxon>
        <taxon>Micromonosporaceae</taxon>
        <taxon>Couchioplanes</taxon>
    </lineage>
</organism>
<dbReference type="Pfam" id="PF02518">
    <property type="entry name" value="HATPase_c"/>
    <property type="match status" value="1"/>
</dbReference>
<evidence type="ECO:0000256" key="5">
    <source>
        <dbReference type="ARBA" id="ARBA00022741"/>
    </source>
</evidence>
<comment type="catalytic activity">
    <reaction evidence="1">
        <text>ATP + protein L-histidine = ADP + protein N-phospho-L-histidine.</text>
        <dbReference type="EC" id="2.7.13.3"/>
    </reaction>
</comment>
<gene>
    <name evidence="14" type="ORF">EDD30_1752</name>
</gene>
<dbReference type="EC" id="2.7.13.3" evidence="2"/>
<dbReference type="AlphaFoldDB" id="A0A3N1GF86"/>
<accession>A0A3N1GF86</accession>
<feature type="region of interest" description="Disordered" evidence="10">
    <location>
        <begin position="1"/>
        <end position="57"/>
    </location>
</feature>
<keyword evidence="11" id="KW-1133">Transmembrane helix</keyword>
<dbReference type="PANTHER" id="PTHR24421:SF10">
    <property type="entry name" value="NITRATE_NITRITE SENSOR PROTEIN NARQ"/>
    <property type="match status" value="1"/>
</dbReference>
<evidence type="ECO:0000259" key="13">
    <source>
        <dbReference type="Pfam" id="PF07730"/>
    </source>
</evidence>
<dbReference type="GO" id="GO:0046983">
    <property type="term" value="F:protein dimerization activity"/>
    <property type="evidence" value="ECO:0007669"/>
    <property type="project" value="InterPro"/>
</dbReference>
<feature type="domain" description="Signal transduction histidine kinase subgroup 3 dimerisation and phosphoacceptor" evidence="13">
    <location>
        <begin position="260"/>
        <end position="326"/>
    </location>
</feature>
<evidence type="ECO:0000313" key="14">
    <source>
        <dbReference type="EMBL" id="ROP28973.1"/>
    </source>
</evidence>
<keyword evidence="5" id="KW-0547">Nucleotide-binding</keyword>
<dbReference type="CDD" id="cd16917">
    <property type="entry name" value="HATPase_UhpB-NarQ-NarX-like"/>
    <property type="match status" value="1"/>
</dbReference>
<dbReference type="InterPro" id="IPR003594">
    <property type="entry name" value="HATPase_dom"/>
</dbReference>
<evidence type="ECO:0000313" key="15">
    <source>
        <dbReference type="Proteomes" id="UP000271683"/>
    </source>
</evidence>
<feature type="transmembrane region" description="Helical" evidence="11">
    <location>
        <begin position="182"/>
        <end position="201"/>
    </location>
</feature>
<keyword evidence="3" id="KW-0597">Phosphoprotein</keyword>
<dbReference type="PANTHER" id="PTHR24421">
    <property type="entry name" value="NITRATE/NITRITE SENSOR PROTEIN NARX-RELATED"/>
    <property type="match status" value="1"/>
</dbReference>
<keyword evidence="7" id="KW-0067">ATP-binding</keyword>
<evidence type="ECO:0000256" key="11">
    <source>
        <dbReference type="SAM" id="Phobius"/>
    </source>
</evidence>
<comment type="caution">
    <text evidence="14">The sequence shown here is derived from an EMBL/GenBank/DDBJ whole genome shotgun (WGS) entry which is preliminary data.</text>
</comment>
<dbReference type="InterPro" id="IPR050482">
    <property type="entry name" value="Sensor_HK_TwoCompSys"/>
</dbReference>
<feature type="transmembrane region" description="Helical" evidence="11">
    <location>
        <begin position="207"/>
        <end position="228"/>
    </location>
</feature>
<evidence type="ECO:0000256" key="8">
    <source>
        <dbReference type="ARBA" id="ARBA00023012"/>
    </source>
</evidence>
<keyword evidence="6 14" id="KW-0418">Kinase</keyword>
<proteinExistence type="predicted"/>
<dbReference type="GO" id="GO:0016020">
    <property type="term" value="C:membrane"/>
    <property type="evidence" value="ECO:0007669"/>
    <property type="project" value="InterPro"/>
</dbReference>
<keyword evidence="11" id="KW-0472">Membrane</keyword>
<dbReference type="Pfam" id="PF07730">
    <property type="entry name" value="HisKA_3"/>
    <property type="match status" value="1"/>
</dbReference>
<dbReference type="EMBL" id="RJKL01000001">
    <property type="protein sequence ID" value="ROP28973.1"/>
    <property type="molecule type" value="Genomic_DNA"/>
</dbReference>
<keyword evidence="11" id="KW-0812">Transmembrane</keyword>
<feature type="domain" description="Histidine kinase/HSP90-like ATPase" evidence="12">
    <location>
        <begin position="368"/>
        <end position="454"/>
    </location>
</feature>
<dbReference type="InterPro" id="IPR011712">
    <property type="entry name" value="Sig_transdc_His_kin_sub3_dim/P"/>
</dbReference>
<dbReference type="Gene3D" id="1.20.5.1930">
    <property type="match status" value="1"/>
</dbReference>
<evidence type="ECO:0000256" key="6">
    <source>
        <dbReference type="ARBA" id="ARBA00022777"/>
    </source>
</evidence>
<keyword evidence="9" id="KW-0175">Coiled coil</keyword>
<dbReference type="GO" id="GO:0005524">
    <property type="term" value="F:ATP binding"/>
    <property type="evidence" value="ECO:0007669"/>
    <property type="project" value="UniProtKB-KW"/>
</dbReference>
<evidence type="ECO:0000256" key="10">
    <source>
        <dbReference type="SAM" id="MobiDB-lite"/>
    </source>
</evidence>
<protein>
    <recommendedName>
        <fullName evidence="2">histidine kinase</fullName>
        <ecNumber evidence="2">2.7.13.3</ecNumber>
    </recommendedName>
</protein>
<keyword evidence="8" id="KW-0902">Two-component regulatory system</keyword>
<evidence type="ECO:0000256" key="2">
    <source>
        <dbReference type="ARBA" id="ARBA00012438"/>
    </source>
</evidence>
<feature type="coiled-coil region" evidence="9">
    <location>
        <begin position="240"/>
        <end position="267"/>
    </location>
</feature>
<feature type="compositionally biased region" description="Low complexity" evidence="10">
    <location>
        <begin position="1"/>
        <end position="12"/>
    </location>
</feature>
<feature type="transmembrane region" description="Helical" evidence="11">
    <location>
        <begin position="131"/>
        <end position="148"/>
    </location>
</feature>
<dbReference type="SUPFAM" id="SSF55874">
    <property type="entry name" value="ATPase domain of HSP90 chaperone/DNA topoisomerase II/histidine kinase"/>
    <property type="match status" value="1"/>
</dbReference>
<evidence type="ECO:0000256" key="7">
    <source>
        <dbReference type="ARBA" id="ARBA00022840"/>
    </source>
</evidence>
<dbReference type="Proteomes" id="UP000271683">
    <property type="component" value="Unassembled WGS sequence"/>
</dbReference>
<reference evidence="14 15" key="1">
    <citation type="submission" date="2018-11" db="EMBL/GenBank/DDBJ databases">
        <title>Sequencing the genomes of 1000 actinobacteria strains.</title>
        <authorList>
            <person name="Klenk H.-P."/>
        </authorList>
    </citation>
    <scope>NUCLEOTIDE SEQUENCE [LARGE SCALE GENOMIC DNA]</scope>
    <source>
        <strain evidence="14 15">DSM 43634</strain>
    </source>
</reference>
<feature type="compositionally biased region" description="Basic residues" evidence="10">
    <location>
        <begin position="16"/>
        <end position="28"/>
    </location>
</feature>
<sequence length="461" mass="48238">MAVAPPAGVAPAEHSRTRRATQPRRTGIRHREYVTGPWYSRRGSGEPARTPMPGRPGCRSVVGVEDHRRHRPPWRPGAARHGGRHGAVVAALCFHVFGNWSQAVDLPRPAGFAACALLLAGPLALSRRDKAPIAVLAVAGAASIGFATQVPPSWTFAVAPAIALFGAVKAGRARPAVPVTGALYAAYLCVTLFFAGPLGVGEVARPGLRVAVLTALALALIVFLGGAARSRAEYLAGLAKVHAERARAREEQERRQASDERLRIARELHDVLGHHLSLINVQAGVGLHLMDNRPEQAREALTAIKTASAEALREVRAVLGVLRPEEEAAPRQPALGLDRLDDLTADAGLPVTTTTSGGRRPLPAEVDRAAYRIVQEALTNVRRHAAAGAAEVAIEYAPAELRLRIRNDGAAAGEPDGSGSGIAGMRARAASLGGTLSAGPLPQGGYLVTATLPTAAIEGDT</sequence>
<evidence type="ECO:0000256" key="9">
    <source>
        <dbReference type="SAM" id="Coils"/>
    </source>
</evidence>
<dbReference type="InterPro" id="IPR036890">
    <property type="entry name" value="HATPase_C_sf"/>
</dbReference>
<evidence type="ECO:0000256" key="4">
    <source>
        <dbReference type="ARBA" id="ARBA00022679"/>
    </source>
</evidence>
<evidence type="ECO:0000256" key="1">
    <source>
        <dbReference type="ARBA" id="ARBA00000085"/>
    </source>
</evidence>
<evidence type="ECO:0000256" key="3">
    <source>
        <dbReference type="ARBA" id="ARBA00022553"/>
    </source>
</evidence>
<keyword evidence="4" id="KW-0808">Transferase</keyword>
<name>A0A3N1GF86_9ACTN</name>
<dbReference type="GO" id="GO:0000155">
    <property type="term" value="F:phosphorelay sensor kinase activity"/>
    <property type="evidence" value="ECO:0007669"/>
    <property type="project" value="InterPro"/>
</dbReference>